<sequence>MSTPTAQEFVTALRRIEDDGDIDAMVALFGEDAVLTSPTEHVTQVGPDGARRFWTAYRHSFQSVRSRFHAVLESERRVILEWTSRCRTAAGVDTTYAGVSTIETREGRIVRFTAYFDPARLHAHVPVAASTGIRVPLADVAREAPDVPI</sequence>
<gene>
    <name evidence="2" type="ORF">rosag_46090</name>
</gene>
<reference evidence="2" key="1">
    <citation type="submission" date="2022-08" db="EMBL/GenBank/DDBJ databases">
        <title>Draft genome sequencing of Roseisolibacter agri AW1220.</title>
        <authorList>
            <person name="Tobiishi Y."/>
            <person name="Tonouchi A."/>
        </authorList>
    </citation>
    <scope>NUCLEOTIDE SEQUENCE</scope>
    <source>
        <strain evidence="2">AW1220</strain>
    </source>
</reference>
<evidence type="ECO:0000313" key="3">
    <source>
        <dbReference type="Proteomes" id="UP001161325"/>
    </source>
</evidence>
<dbReference type="AlphaFoldDB" id="A0AA37QE34"/>
<dbReference type="Proteomes" id="UP001161325">
    <property type="component" value="Unassembled WGS sequence"/>
</dbReference>
<proteinExistence type="predicted"/>
<dbReference type="Gene3D" id="3.10.450.50">
    <property type="match status" value="1"/>
</dbReference>
<dbReference type="Pfam" id="PF12680">
    <property type="entry name" value="SnoaL_2"/>
    <property type="match status" value="1"/>
</dbReference>
<accession>A0AA37QE34</accession>
<evidence type="ECO:0000259" key="1">
    <source>
        <dbReference type="Pfam" id="PF12680"/>
    </source>
</evidence>
<dbReference type="RefSeq" id="WP_284352520.1">
    <property type="nucleotide sequence ID" value="NZ_BRXS01000007.1"/>
</dbReference>
<keyword evidence="3" id="KW-1185">Reference proteome</keyword>
<dbReference type="SUPFAM" id="SSF54427">
    <property type="entry name" value="NTF2-like"/>
    <property type="match status" value="1"/>
</dbReference>
<organism evidence="2 3">
    <name type="scientific">Roseisolibacter agri</name>
    <dbReference type="NCBI Taxonomy" id="2014610"/>
    <lineage>
        <taxon>Bacteria</taxon>
        <taxon>Pseudomonadati</taxon>
        <taxon>Gemmatimonadota</taxon>
        <taxon>Gemmatimonadia</taxon>
        <taxon>Gemmatimonadales</taxon>
        <taxon>Gemmatimonadaceae</taxon>
        <taxon>Roseisolibacter</taxon>
    </lineage>
</organism>
<dbReference type="EMBL" id="BRXS01000007">
    <property type="protein sequence ID" value="GLC28096.1"/>
    <property type="molecule type" value="Genomic_DNA"/>
</dbReference>
<feature type="domain" description="SnoaL-like" evidence="1">
    <location>
        <begin position="13"/>
        <end position="111"/>
    </location>
</feature>
<dbReference type="InterPro" id="IPR037401">
    <property type="entry name" value="SnoaL-like"/>
</dbReference>
<comment type="caution">
    <text evidence="2">The sequence shown here is derived from an EMBL/GenBank/DDBJ whole genome shotgun (WGS) entry which is preliminary data.</text>
</comment>
<protein>
    <recommendedName>
        <fullName evidence="1">SnoaL-like domain-containing protein</fullName>
    </recommendedName>
</protein>
<name>A0AA37QE34_9BACT</name>
<dbReference type="InterPro" id="IPR032710">
    <property type="entry name" value="NTF2-like_dom_sf"/>
</dbReference>
<evidence type="ECO:0000313" key="2">
    <source>
        <dbReference type="EMBL" id="GLC28096.1"/>
    </source>
</evidence>